<evidence type="ECO:0000256" key="1">
    <source>
        <dbReference type="ARBA" id="ARBA00006581"/>
    </source>
</evidence>
<dbReference type="OrthoDB" id="9809956at2"/>
<comment type="similarity">
    <text evidence="1">Belongs to the dUTPase family.</text>
</comment>
<dbReference type="AlphaFoldDB" id="A0A1M6MEY3"/>
<organism evidence="8 9">
    <name type="scientific">Propionispora hippei DSM 15287</name>
    <dbReference type="NCBI Taxonomy" id="1123003"/>
    <lineage>
        <taxon>Bacteria</taxon>
        <taxon>Bacillati</taxon>
        <taxon>Bacillota</taxon>
        <taxon>Negativicutes</taxon>
        <taxon>Selenomonadales</taxon>
        <taxon>Sporomusaceae</taxon>
        <taxon>Propionispora</taxon>
    </lineage>
</organism>
<proteinExistence type="inferred from homology"/>
<dbReference type="PANTHER" id="PTHR11241">
    <property type="entry name" value="DEOXYURIDINE 5'-TRIPHOSPHATE NUCLEOTIDOHYDROLASE"/>
    <property type="match status" value="1"/>
</dbReference>
<dbReference type="InterPro" id="IPR008181">
    <property type="entry name" value="dUTPase"/>
</dbReference>
<reference evidence="8 9" key="1">
    <citation type="submission" date="2016-11" db="EMBL/GenBank/DDBJ databases">
        <authorList>
            <person name="Varghese N."/>
            <person name="Submissions S."/>
        </authorList>
    </citation>
    <scope>NUCLEOTIDE SEQUENCE [LARGE SCALE GENOMIC DNA]</scope>
    <source>
        <strain evidence="8 9">DSM 15287</strain>
    </source>
</reference>
<name>A0A1M6MEY3_9FIRM</name>
<evidence type="ECO:0000259" key="7">
    <source>
        <dbReference type="Pfam" id="PF00692"/>
    </source>
</evidence>
<dbReference type="GO" id="GO:0000287">
    <property type="term" value="F:magnesium ion binding"/>
    <property type="evidence" value="ECO:0007669"/>
    <property type="project" value="InterPro"/>
</dbReference>
<evidence type="ECO:0000256" key="3">
    <source>
        <dbReference type="ARBA" id="ARBA00022801"/>
    </source>
</evidence>
<keyword evidence="4" id="KW-0546">Nucleotide metabolism</keyword>
<feature type="domain" description="dUTPase-like" evidence="7">
    <location>
        <begin position="38"/>
        <end position="172"/>
    </location>
</feature>
<dbReference type="NCBIfam" id="TIGR00576">
    <property type="entry name" value="dut"/>
    <property type="match status" value="1"/>
</dbReference>
<dbReference type="GO" id="GO:0046081">
    <property type="term" value="P:dUTP catabolic process"/>
    <property type="evidence" value="ECO:0007669"/>
    <property type="project" value="InterPro"/>
</dbReference>
<feature type="compositionally biased region" description="Polar residues" evidence="6">
    <location>
        <begin position="1"/>
        <end position="13"/>
    </location>
</feature>
<keyword evidence="9" id="KW-1185">Reference proteome</keyword>
<gene>
    <name evidence="8" type="ORF">SAMN02745170_03407</name>
</gene>
<dbReference type="GO" id="GO:0004170">
    <property type="term" value="F:dUTP diphosphatase activity"/>
    <property type="evidence" value="ECO:0007669"/>
    <property type="project" value="UniProtKB-EC"/>
</dbReference>
<dbReference type="InterPro" id="IPR033704">
    <property type="entry name" value="dUTPase_trimeric"/>
</dbReference>
<evidence type="ECO:0000256" key="5">
    <source>
        <dbReference type="ARBA" id="ARBA00047686"/>
    </source>
</evidence>
<keyword evidence="3" id="KW-0378">Hydrolase</keyword>
<dbReference type="Proteomes" id="UP000322917">
    <property type="component" value="Unassembled WGS sequence"/>
</dbReference>
<evidence type="ECO:0000256" key="6">
    <source>
        <dbReference type="SAM" id="MobiDB-lite"/>
    </source>
</evidence>
<dbReference type="GO" id="GO:0006226">
    <property type="term" value="P:dUMP biosynthetic process"/>
    <property type="evidence" value="ECO:0007669"/>
    <property type="project" value="InterPro"/>
</dbReference>
<protein>
    <recommendedName>
        <fullName evidence="2">dUTP diphosphatase</fullName>
        <ecNumber evidence="2">3.6.1.23</ecNumber>
    </recommendedName>
</protein>
<evidence type="ECO:0000313" key="9">
    <source>
        <dbReference type="Proteomes" id="UP000322917"/>
    </source>
</evidence>
<dbReference type="SUPFAM" id="SSF51283">
    <property type="entry name" value="dUTPase-like"/>
    <property type="match status" value="1"/>
</dbReference>
<dbReference type="InterPro" id="IPR029054">
    <property type="entry name" value="dUTPase-like"/>
</dbReference>
<comment type="catalytic activity">
    <reaction evidence="5">
        <text>dUTP + H2O = dUMP + diphosphate + H(+)</text>
        <dbReference type="Rhea" id="RHEA:10248"/>
        <dbReference type="ChEBI" id="CHEBI:15377"/>
        <dbReference type="ChEBI" id="CHEBI:15378"/>
        <dbReference type="ChEBI" id="CHEBI:33019"/>
        <dbReference type="ChEBI" id="CHEBI:61555"/>
        <dbReference type="ChEBI" id="CHEBI:246422"/>
        <dbReference type="EC" id="3.6.1.23"/>
    </reaction>
</comment>
<accession>A0A1M6MEY3</accession>
<dbReference type="NCBIfam" id="NF001862">
    <property type="entry name" value="PRK00601.1"/>
    <property type="match status" value="1"/>
</dbReference>
<dbReference type="CDD" id="cd07557">
    <property type="entry name" value="trimeric_dUTPase"/>
    <property type="match status" value="1"/>
</dbReference>
<dbReference type="PANTHER" id="PTHR11241:SF0">
    <property type="entry name" value="DEOXYURIDINE 5'-TRIPHOSPHATE NUCLEOTIDOHYDROLASE"/>
    <property type="match status" value="1"/>
</dbReference>
<dbReference type="EMBL" id="FQZD01000041">
    <property type="protein sequence ID" value="SHJ81900.1"/>
    <property type="molecule type" value="Genomic_DNA"/>
</dbReference>
<evidence type="ECO:0000256" key="4">
    <source>
        <dbReference type="ARBA" id="ARBA00023080"/>
    </source>
</evidence>
<dbReference type="RefSeq" id="WP_149736008.1">
    <property type="nucleotide sequence ID" value="NZ_FQZD01000041.1"/>
</dbReference>
<dbReference type="EC" id="3.6.1.23" evidence="2"/>
<sequence>MAQAKTETNQTPKETPKATPKQTKSDAPVLKVLKLKPEATVPEKKTNGSCGLDLHVLDNIPVFPTHLRKEAYVLHTGLAFEIPEGYHVEIYLRSSTGKNRKLRLANGTGIIDSDYRGEIMLLVENVGQDVEHVFPGDRIAQAILVKDPEFTIEVVESLSDTKRGKGGFGSTGKN</sequence>
<evidence type="ECO:0000256" key="2">
    <source>
        <dbReference type="ARBA" id="ARBA00012379"/>
    </source>
</evidence>
<dbReference type="Pfam" id="PF00692">
    <property type="entry name" value="dUTPase"/>
    <property type="match status" value="1"/>
</dbReference>
<evidence type="ECO:0000313" key="8">
    <source>
        <dbReference type="EMBL" id="SHJ81900.1"/>
    </source>
</evidence>
<dbReference type="Gene3D" id="2.70.40.10">
    <property type="match status" value="1"/>
</dbReference>
<dbReference type="InterPro" id="IPR036157">
    <property type="entry name" value="dUTPase-like_sf"/>
</dbReference>
<feature type="region of interest" description="Disordered" evidence="6">
    <location>
        <begin position="1"/>
        <end position="28"/>
    </location>
</feature>